<dbReference type="AlphaFoldDB" id="A0A6M0H6G9"/>
<dbReference type="GO" id="GO:0016747">
    <property type="term" value="F:acyltransferase activity, transferring groups other than amino-acyl groups"/>
    <property type="evidence" value="ECO:0007669"/>
    <property type="project" value="InterPro"/>
</dbReference>
<keyword evidence="2" id="KW-0808">Transferase</keyword>
<organism evidence="2 3">
    <name type="scientific">Clostridium senegalense</name>
    <dbReference type="NCBI Taxonomy" id="1465809"/>
    <lineage>
        <taxon>Bacteria</taxon>
        <taxon>Bacillati</taxon>
        <taxon>Bacillota</taxon>
        <taxon>Clostridia</taxon>
        <taxon>Eubacteriales</taxon>
        <taxon>Clostridiaceae</taxon>
        <taxon>Clostridium</taxon>
    </lineage>
</organism>
<sequence>MDKFVKRGNLVYIRKPDFEEIDYIKKLWSDEDTMRDVGGAIHYSEYKWENWYKRMVDPGNGKNFYCLIYNMENTPIGEVSFHGYDRNTKTADLNVKVENKYRGNNYGNEAVMLLLEYYFNSYGGEVIFDTVANENGIEALKTWKFEVLEEKGKEVLFRMTKENFNKMVEQ</sequence>
<dbReference type="Proteomes" id="UP000481872">
    <property type="component" value="Unassembled WGS sequence"/>
</dbReference>
<dbReference type="RefSeq" id="WP_061994544.1">
    <property type="nucleotide sequence ID" value="NZ_JAAGPU010000037.1"/>
</dbReference>
<name>A0A6M0H6G9_9CLOT</name>
<dbReference type="SUPFAM" id="SSF55729">
    <property type="entry name" value="Acyl-CoA N-acyltransferases (Nat)"/>
    <property type="match status" value="1"/>
</dbReference>
<feature type="domain" description="N-acetyltransferase" evidence="1">
    <location>
        <begin position="11"/>
        <end position="162"/>
    </location>
</feature>
<protein>
    <submittedName>
        <fullName evidence="2">GNAT family N-acetyltransferase</fullName>
    </submittedName>
</protein>
<dbReference type="Gene3D" id="3.40.630.30">
    <property type="match status" value="1"/>
</dbReference>
<reference evidence="2 3" key="1">
    <citation type="submission" date="2020-02" db="EMBL/GenBank/DDBJ databases">
        <title>Genome assembly of a novel Clostridium senegalense strain.</title>
        <authorList>
            <person name="Gupta T.B."/>
            <person name="Jauregui R."/>
            <person name="Maclean P."/>
            <person name="Nawarathana A."/>
            <person name="Brightwell G."/>
        </authorList>
    </citation>
    <scope>NUCLEOTIDE SEQUENCE [LARGE SCALE GENOMIC DNA]</scope>
    <source>
        <strain evidence="2 3">AGRFS4</strain>
    </source>
</reference>
<evidence type="ECO:0000313" key="3">
    <source>
        <dbReference type="Proteomes" id="UP000481872"/>
    </source>
</evidence>
<evidence type="ECO:0000313" key="2">
    <source>
        <dbReference type="EMBL" id="NEU06239.1"/>
    </source>
</evidence>
<evidence type="ECO:0000259" key="1">
    <source>
        <dbReference type="PROSITE" id="PS51186"/>
    </source>
</evidence>
<dbReference type="Pfam" id="PF13302">
    <property type="entry name" value="Acetyltransf_3"/>
    <property type="match status" value="1"/>
</dbReference>
<dbReference type="InterPro" id="IPR000182">
    <property type="entry name" value="GNAT_dom"/>
</dbReference>
<gene>
    <name evidence="2" type="ORF">G3M99_15550</name>
</gene>
<dbReference type="InterPro" id="IPR016181">
    <property type="entry name" value="Acyl_CoA_acyltransferase"/>
</dbReference>
<keyword evidence="3" id="KW-1185">Reference proteome</keyword>
<accession>A0A6M0H6G9</accession>
<dbReference type="PROSITE" id="PS51186">
    <property type="entry name" value="GNAT"/>
    <property type="match status" value="1"/>
</dbReference>
<proteinExistence type="predicted"/>
<dbReference type="PANTHER" id="PTHR43415:SF3">
    <property type="entry name" value="GNAT-FAMILY ACETYLTRANSFERASE"/>
    <property type="match status" value="1"/>
</dbReference>
<comment type="caution">
    <text evidence="2">The sequence shown here is derived from an EMBL/GenBank/DDBJ whole genome shotgun (WGS) entry which is preliminary data.</text>
</comment>
<dbReference type="PANTHER" id="PTHR43415">
    <property type="entry name" value="SPERMIDINE N(1)-ACETYLTRANSFERASE"/>
    <property type="match status" value="1"/>
</dbReference>
<dbReference type="EMBL" id="JAAGPU010000037">
    <property type="protein sequence ID" value="NEU06239.1"/>
    <property type="molecule type" value="Genomic_DNA"/>
</dbReference>